<accession>A0AAU8PFI8</accession>
<dbReference type="KEGG" id="dku:Desku_0783"/>
<dbReference type="Proteomes" id="UP000009229">
    <property type="component" value="Chromosome"/>
</dbReference>
<keyword evidence="2" id="KW-1185">Reference proteome</keyword>
<organism evidence="1 2">
    <name type="scientific">Desulfofundulus kuznetsovii (strain DSM 6115 / VKM B-1805 / 17)</name>
    <name type="common">Desulfotomaculum kuznetsovii</name>
    <dbReference type="NCBI Taxonomy" id="760568"/>
    <lineage>
        <taxon>Bacteria</taxon>
        <taxon>Bacillati</taxon>
        <taxon>Bacillota</taxon>
        <taxon>Clostridia</taxon>
        <taxon>Eubacteriales</taxon>
        <taxon>Peptococcaceae</taxon>
        <taxon>Desulfofundulus</taxon>
    </lineage>
</organism>
<sequence>MRRMSKIETLKRMRKEYKAPDDVFEALLSQVEGQYIPKDPAIIHDAIYRLAQEQGFRELLKDFHFDTSGISPFSDLLDRVLFRLEISGILGTIEPKFERYVLSRRSKAELLETYREKFSPDEQEILRRMSAVFENYLRCAGGGKVVAERQC</sequence>
<dbReference type="AlphaFoldDB" id="A0AAU8PFI8"/>
<evidence type="ECO:0000313" key="2">
    <source>
        <dbReference type="Proteomes" id="UP000009229"/>
    </source>
</evidence>
<protein>
    <submittedName>
        <fullName evidence="1">Uncharacterized protein</fullName>
    </submittedName>
</protein>
<dbReference type="EMBL" id="CP002770">
    <property type="protein sequence ID" value="AEG14389.1"/>
    <property type="molecule type" value="Genomic_DNA"/>
</dbReference>
<name>A0AAU8PFI8_DESK7</name>
<proteinExistence type="predicted"/>
<evidence type="ECO:0000313" key="1">
    <source>
        <dbReference type="EMBL" id="AEG14389.1"/>
    </source>
</evidence>
<reference evidence="2" key="1">
    <citation type="submission" date="2011-05" db="EMBL/GenBank/DDBJ databases">
        <title>Complete sequence of Desulfotomaculum kuznetsovii DSM 6115.</title>
        <authorList>
            <person name="Lucas S."/>
            <person name="Han J."/>
            <person name="Lapidus A."/>
            <person name="Cheng J.-F."/>
            <person name="Goodwin L."/>
            <person name="Pitluck S."/>
            <person name="Peters L."/>
            <person name="Mikhailova N."/>
            <person name="Lu M."/>
            <person name="Saunders E."/>
            <person name="Han C."/>
            <person name="Tapia R."/>
            <person name="Land M."/>
            <person name="Hauser L."/>
            <person name="Kyrpides N."/>
            <person name="Ivanova N."/>
            <person name="Pagani I."/>
            <person name="Nazina T."/>
            <person name="Ivanova A."/>
            <person name="Parshina S."/>
            <person name="Kuever J."/>
            <person name="Muyzer G."/>
            <person name="Plugge C."/>
            <person name="Stams A."/>
            <person name="Woyke T."/>
        </authorList>
    </citation>
    <scope>NUCLEOTIDE SEQUENCE [LARGE SCALE GENOMIC DNA]</scope>
    <source>
        <strain evidence="2">DSM 6115 / VKM B-1805 / 17</strain>
    </source>
</reference>
<gene>
    <name evidence="1" type="ordered locus">Desku_0783</name>
</gene>